<feature type="domain" description="Gfo/Idh/MocA-like oxidoreductase N-terminal" evidence="2">
    <location>
        <begin position="5"/>
        <end position="127"/>
    </location>
</feature>
<protein>
    <submittedName>
        <fullName evidence="4">Dehydrogenase</fullName>
    </submittedName>
</protein>
<keyword evidence="5" id="KW-1185">Reference proteome</keyword>
<proteinExistence type="predicted"/>
<dbReference type="RefSeq" id="WP_354558148.1">
    <property type="nucleotide sequence ID" value="NZ_JBEPMB010000008.1"/>
</dbReference>
<gene>
    <name evidence="4" type="ORF">ABID16_004036</name>
</gene>
<dbReference type="InterPro" id="IPR050463">
    <property type="entry name" value="Gfo/Idh/MocA_oxidrdct_glycsds"/>
</dbReference>
<dbReference type="InterPro" id="IPR036291">
    <property type="entry name" value="NAD(P)-bd_dom_sf"/>
</dbReference>
<feature type="domain" description="GFO/IDH/MocA-like oxidoreductase" evidence="3">
    <location>
        <begin position="142"/>
        <end position="246"/>
    </location>
</feature>
<evidence type="ECO:0000313" key="5">
    <source>
        <dbReference type="Proteomes" id="UP001549047"/>
    </source>
</evidence>
<evidence type="ECO:0000313" key="4">
    <source>
        <dbReference type="EMBL" id="MET3615689.1"/>
    </source>
</evidence>
<dbReference type="PANTHER" id="PTHR43818:SF11">
    <property type="entry name" value="BCDNA.GH03377"/>
    <property type="match status" value="1"/>
</dbReference>
<sequence length="385" mass="42814">MTKVFRFGVIGCGLMGREFASAAARWLHLSNPAARPEIVAVCDTNASLMDWFADNVPTVKQRTTDYRELLANPDVEAIYCAVPHVLHQEFYIAILEAGKHLLGEKPFGMDLMQNRAIMAALAKRPDLVVRCSSEMPFFPGAQKVIQMANAGAFGDIIEVEAGFLHSSDLDRKKPINWKRMEHINGDYGCMGDLGMHVLHVPLRLGWKPQTVHAQLVKRVTERPDGKGGMVPCTTWDNAAISTRVKTDSQDFPMLLKTFRIAPGESNTWYIRVLGMNKSAFFSTKQPRQWHWMDYEGGRQSWQTEDLGYDSLFPTITGKIFEFGFIDAIQQMWAAFVDELAGNKANGFHCATPDEAASHHAVLTAALVSGSENRVVSVDYSTGISA</sequence>
<dbReference type="SUPFAM" id="SSF55347">
    <property type="entry name" value="Glyceraldehyde-3-phosphate dehydrogenase-like, C-terminal domain"/>
    <property type="match status" value="1"/>
</dbReference>
<dbReference type="Pfam" id="PF01408">
    <property type="entry name" value="GFO_IDH_MocA"/>
    <property type="match status" value="1"/>
</dbReference>
<dbReference type="InterPro" id="IPR000683">
    <property type="entry name" value="Gfo/Idh/MocA-like_OxRdtase_N"/>
</dbReference>
<dbReference type="EMBL" id="JBEPMB010000008">
    <property type="protein sequence ID" value="MET3615689.1"/>
    <property type="molecule type" value="Genomic_DNA"/>
</dbReference>
<dbReference type="SUPFAM" id="SSF51735">
    <property type="entry name" value="NAD(P)-binding Rossmann-fold domains"/>
    <property type="match status" value="1"/>
</dbReference>
<dbReference type="Pfam" id="PF22725">
    <property type="entry name" value="GFO_IDH_MocA_C3"/>
    <property type="match status" value="1"/>
</dbReference>
<organism evidence="4 5">
    <name type="scientific">Rhizobium aquaticum</name>
    <dbReference type="NCBI Taxonomy" id="1549636"/>
    <lineage>
        <taxon>Bacteria</taxon>
        <taxon>Pseudomonadati</taxon>
        <taxon>Pseudomonadota</taxon>
        <taxon>Alphaproteobacteria</taxon>
        <taxon>Hyphomicrobiales</taxon>
        <taxon>Rhizobiaceae</taxon>
        <taxon>Rhizobium/Agrobacterium group</taxon>
        <taxon>Rhizobium</taxon>
    </lineage>
</organism>
<keyword evidence="1" id="KW-0560">Oxidoreductase</keyword>
<reference evidence="4 5" key="1">
    <citation type="submission" date="2024-06" db="EMBL/GenBank/DDBJ databases">
        <title>Genomic Encyclopedia of Type Strains, Phase IV (KMG-IV): sequencing the most valuable type-strain genomes for metagenomic binning, comparative biology and taxonomic classification.</title>
        <authorList>
            <person name="Goeker M."/>
        </authorList>
    </citation>
    <scope>NUCLEOTIDE SEQUENCE [LARGE SCALE GENOMIC DNA]</scope>
    <source>
        <strain evidence="4 5">DSM 29780</strain>
    </source>
</reference>
<dbReference type="Gene3D" id="3.30.360.10">
    <property type="entry name" value="Dihydrodipicolinate Reductase, domain 2"/>
    <property type="match status" value="1"/>
</dbReference>
<accession>A0ABV2J4K4</accession>
<dbReference type="InterPro" id="IPR055170">
    <property type="entry name" value="GFO_IDH_MocA-like_dom"/>
</dbReference>
<comment type="caution">
    <text evidence="4">The sequence shown here is derived from an EMBL/GenBank/DDBJ whole genome shotgun (WGS) entry which is preliminary data.</text>
</comment>
<name>A0ABV2J4K4_9HYPH</name>
<dbReference type="PANTHER" id="PTHR43818">
    <property type="entry name" value="BCDNA.GH03377"/>
    <property type="match status" value="1"/>
</dbReference>
<evidence type="ECO:0000259" key="3">
    <source>
        <dbReference type="Pfam" id="PF22725"/>
    </source>
</evidence>
<evidence type="ECO:0000256" key="1">
    <source>
        <dbReference type="ARBA" id="ARBA00023002"/>
    </source>
</evidence>
<dbReference type="Proteomes" id="UP001549047">
    <property type="component" value="Unassembled WGS sequence"/>
</dbReference>
<dbReference type="Gene3D" id="3.40.50.720">
    <property type="entry name" value="NAD(P)-binding Rossmann-like Domain"/>
    <property type="match status" value="1"/>
</dbReference>
<evidence type="ECO:0000259" key="2">
    <source>
        <dbReference type="Pfam" id="PF01408"/>
    </source>
</evidence>